<evidence type="ECO:0000256" key="1">
    <source>
        <dbReference type="SAM" id="MobiDB-lite"/>
    </source>
</evidence>
<protein>
    <recommendedName>
        <fullName evidence="3">CAAX prenyl protease 2/Lysostaphin resistance protein A-like domain-containing protein</fullName>
    </recommendedName>
</protein>
<feature type="transmembrane region" description="Helical" evidence="2">
    <location>
        <begin position="102"/>
        <end position="120"/>
    </location>
</feature>
<organism evidence="4 5">
    <name type="scientific">Spongiactinospora rosea</name>
    <dbReference type="NCBI Taxonomy" id="2248750"/>
    <lineage>
        <taxon>Bacteria</taxon>
        <taxon>Bacillati</taxon>
        <taxon>Actinomycetota</taxon>
        <taxon>Actinomycetes</taxon>
        <taxon>Streptosporangiales</taxon>
        <taxon>Streptosporangiaceae</taxon>
        <taxon>Spongiactinospora</taxon>
    </lineage>
</organism>
<dbReference type="AlphaFoldDB" id="A0A366LE80"/>
<feature type="compositionally biased region" description="Pro residues" evidence="1">
    <location>
        <begin position="320"/>
        <end position="334"/>
    </location>
</feature>
<feature type="transmembrane region" description="Helical" evidence="2">
    <location>
        <begin position="182"/>
        <end position="205"/>
    </location>
</feature>
<feature type="domain" description="CAAX prenyl protease 2/Lysostaphin resistance protein A-like" evidence="3">
    <location>
        <begin position="182"/>
        <end position="266"/>
    </location>
</feature>
<evidence type="ECO:0000313" key="4">
    <source>
        <dbReference type="EMBL" id="RBQ12171.1"/>
    </source>
</evidence>
<reference evidence="4 5" key="1">
    <citation type="submission" date="2018-06" db="EMBL/GenBank/DDBJ databases">
        <title>Sphaerisporangium craniellae sp. nov., isolated from a marine sponge in the South China Sea.</title>
        <authorList>
            <person name="Li L."/>
        </authorList>
    </citation>
    <scope>NUCLEOTIDE SEQUENCE [LARGE SCALE GENOMIC DNA]</scope>
    <source>
        <strain evidence="4 5">LHW63015</strain>
    </source>
</reference>
<keyword evidence="2" id="KW-1133">Transmembrane helix</keyword>
<keyword evidence="5" id="KW-1185">Reference proteome</keyword>
<feature type="transmembrane region" description="Helical" evidence="2">
    <location>
        <begin position="271"/>
        <end position="296"/>
    </location>
</feature>
<accession>A0A366LE80</accession>
<comment type="caution">
    <text evidence="4">The sequence shown here is derived from an EMBL/GenBank/DDBJ whole genome shotgun (WGS) entry which is preliminary data.</text>
</comment>
<feature type="transmembrane region" description="Helical" evidence="2">
    <location>
        <begin position="226"/>
        <end position="251"/>
    </location>
</feature>
<dbReference type="Proteomes" id="UP000253303">
    <property type="component" value="Unassembled WGS sequence"/>
</dbReference>
<feature type="transmembrane region" description="Helical" evidence="2">
    <location>
        <begin position="20"/>
        <end position="43"/>
    </location>
</feature>
<dbReference type="OrthoDB" id="4453618at2"/>
<sequence>MTTPSPLPGASRAPFRARPLQAGLVITVVAYLPSVALTVLPWLPSAPSRSVLLTFVGPVLTLLPILALTGYCLPALRPGRRAAVAGAGIGAAIAVPTLPSPWSTVVFCLALTALCGMLAVRHLGPAAHLLPLRWRRDVLPALIPIPVMLASAALMSLGKALLPPPGPAQTQTQALGITSEPMLLASIVRSSVMEEATSALIALGLRRRGMPVWAIVAINAAVRAAVHVYMGGGAFGPVLMSATMTLLILRYQRLWPLVVSHLLYNLALSHLPPQATLAGITAITVGLLTVLTLRGVRRIIDRRRSRPPHPGPGDLDGSASPPPVTVNGWRPPPC</sequence>
<gene>
    <name evidence="4" type="ORF">DP939_44305</name>
</gene>
<dbReference type="GO" id="GO:0004175">
    <property type="term" value="F:endopeptidase activity"/>
    <property type="evidence" value="ECO:0007669"/>
    <property type="project" value="UniProtKB-ARBA"/>
</dbReference>
<evidence type="ECO:0000256" key="2">
    <source>
        <dbReference type="SAM" id="Phobius"/>
    </source>
</evidence>
<evidence type="ECO:0000259" key="3">
    <source>
        <dbReference type="Pfam" id="PF02517"/>
    </source>
</evidence>
<keyword evidence="2" id="KW-0812">Transmembrane</keyword>
<keyword evidence="2" id="KW-0472">Membrane</keyword>
<dbReference type="GO" id="GO:0080120">
    <property type="term" value="P:CAAX-box protein maturation"/>
    <property type="evidence" value="ECO:0007669"/>
    <property type="project" value="UniProtKB-ARBA"/>
</dbReference>
<feature type="region of interest" description="Disordered" evidence="1">
    <location>
        <begin position="302"/>
        <end position="334"/>
    </location>
</feature>
<dbReference type="EMBL" id="QMEY01000048">
    <property type="protein sequence ID" value="RBQ12171.1"/>
    <property type="molecule type" value="Genomic_DNA"/>
</dbReference>
<feature type="transmembrane region" description="Helical" evidence="2">
    <location>
        <begin position="141"/>
        <end position="162"/>
    </location>
</feature>
<name>A0A366LE80_9ACTN</name>
<dbReference type="InterPro" id="IPR003675">
    <property type="entry name" value="Rce1/LyrA-like_dom"/>
</dbReference>
<dbReference type="RefSeq" id="WP_113986840.1">
    <property type="nucleotide sequence ID" value="NZ_QMEY01000048.1"/>
</dbReference>
<feature type="transmembrane region" description="Helical" evidence="2">
    <location>
        <begin position="50"/>
        <end position="71"/>
    </location>
</feature>
<proteinExistence type="predicted"/>
<evidence type="ECO:0000313" key="5">
    <source>
        <dbReference type="Proteomes" id="UP000253303"/>
    </source>
</evidence>
<dbReference type="Pfam" id="PF02517">
    <property type="entry name" value="Rce1-like"/>
    <property type="match status" value="1"/>
</dbReference>